<dbReference type="PANTHER" id="PTHR31126:SF1">
    <property type="entry name" value="TYROSINE SPECIFIC PROTEIN PHOSPHATASES DOMAIN-CONTAINING PROTEIN"/>
    <property type="match status" value="1"/>
</dbReference>
<gene>
    <name evidence="2" type="ORF">ACFO5X_06050</name>
</gene>
<evidence type="ECO:0000313" key="3">
    <source>
        <dbReference type="Proteomes" id="UP001595973"/>
    </source>
</evidence>
<protein>
    <submittedName>
        <fullName evidence="2">Tyrosine-protein phosphatase</fullName>
    </submittedName>
</protein>
<dbReference type="SUPFAM" id="SSF52799">
    <property type="entry name" value="(Phosphotyrosine protein) phosphatases II"/>
    <property type="match status" value="1"/>
</dbReference>
<dbReference type="Proteomes" id="UP001595973">
    <property type="component" value="Unassembled WGS sequence"/>
</dbReference>
<dbReference type="Gene3D" id="3.90.190.10">
    <property type="entry name" value="Protein tyrosine phosphatase superfamily"/>
    <property type="match status" value="1"/>
</dbReference>
<accession>A0ABV9KDU6</accession>
<dbReference type="InterPro" id="IPR029021">
    <property type="entry name" value="Prot-tyrosine_phosphatase-like"/>
</dbReference>
<reference evidence="3" key="1">
    <citation type="journal article" date="2019" name="Int. J. Syst. Evol. Microbiol.">
        <title>The Global Catalogue of Microorganisms (GCM) 10K type strain sequencing project: providing services to taxonomists for standard genome sequencing and annotation.</title>
        <authorList>
            <consortium name="The Broad Institute Genomics Platform"/>
            <consortium name="The Broad Institute Genome Sequencing Center for Infectious Disease"/>
            <person name="Wu L."/>
            <person name="Ma J."/>
        </authorList>
    </citation>
    <scope>NUCLEOTIDE SEQUENCE [LARGE SCALE GENOMIC DNA]</scope>
    <source>
        <strain evidence="3">CGMCC 4.7283</strain>
    </source>
</reference>
<comment type="caution">
    <text evidence="2">The sequence shown here is derived from an EMBL/GenBank/DDBJ whole genome shotgun (WGS) entry which is preliminary data.</text>
</comment>
<keyword evidence="3" id="KW-1185">Reference proteome</keyword>
<dbReference type="PANTHER" id="PTHR31126">
    <property type="entry name" value="TYROSINE-PROTEIN PHOSPHATASE"/>
    <property type="match status" value="1"/>
</dbReference>
<sequence length="251" mass="27224">MLHDMRHLSITGAHNVRDLGGYRTAGGLILPWRRFLRADSLHRLEPGEDRRLLDEGLTTVIDLRTPTELAEAPNPFANRTDVDFHNLPLFDDLAPASLGQAEATSDDPLLDFYIAALHQRRAAIRNILGTMSEAREGAILFNCTAGKDRTGIVAALLLGLAGVGREDIIADYALSADLISKLVAEFLELSRQRGGDTVAYARMLRSPAQTMEQALASIEQEHGTLDAYLAGAGLTTAQIDSLRARLTGRAG</sequence>
<evidence type="ECO:0000313" key="2">
    <source>
        <dbReference type="EMBL" id="MFC4668111.1"/>
    </source>
</evidence>
<evidence type="ECO:0000256" key="1">
    <source>
        <dbReference type="ARBA" id="ARBA00009580"/>
    </source>
</evidence>
<comment type="similarity">
    <text evidence="1">Belongs to the protein-tyrosine phosphatase family.</text>
</comment>
<dbReference type="RefSeq" id="WP_380716345.1">
    <property type="nucleotide sequence ID" value="NZ_JBHSGI010000002.1"/>
</dbReference>
<organism evidence="2 3">
    <name type="scientific">Seohaeicola nanhaiensis</name>
    <dbReference type="NCBI Taxonomy" id="1387282"/>
    <lineage>
        <taxon>Bacteria</taxon>
        <taxon>Pseudomonadati</taxon>
        <taxon>Pseudomonadota</taxon>
        <taxon>Alphaproteobacteria</taxon>
        <taxon>Rhodobacterales</taxon>
        <taxon>Roseobacteraceae</taxon>
        <taxon>Seohaeicola</taxon>
    </lineage>
</organism>
<dbReference type="Pfam" id="PF13350">
    <property type="entry name" value="Y_phosphatase3"/>
    <property type="match status" value="1"/>
</dbReference>
<dbReference type="EMBL" id="JBHSGI010000002">
    <property type="protein sequence ID" value="MFC4668111.1"/>
    <property type="molecule type" value="Genomic_DNA"/>
</dbReference>
<proteinExistence type="inferred from homology"/>
<name>A0ABV9KDU6_9RHOB</name>
<dbReference type="InterPro" id="IPR026893">
    <property type="entry name" value="Tyr/Ser_Pase_IphP-type"/>
</dbReference>